<evidence type="ECO:0000256" key="2">
    <source>
        <dbReference type="ARBA" id="ARBA00022723"/>
    </source>
</evidence>
<evidence type="ECO:0000256" key="5">
    <source>
        <dbReference type="ARBA" id="ARBA00023049"/>
    </source>
</evidence>
<evidence type="ECO:0000256" key="4">
    <source>
        <dbReference type="ARBA" id="ARBA00022833"/>
    </source>
</evidence>
<dbReference type="GO" id="GO:0006508">
    <property type="term" value="P:proteolysis"/>
    <property type="evidence" value="ECO:0007669"/>
    <property type="project" value="UniProtKB-KW"/>
</dbReference>
<dbReference type="RefSeq" id="WP_184675221.1">
    <property type="nucleotide sequence ID" value="NZ_JACHGY010000001.1"/>
</dbReference>
<dbReference type="AlphaFoldDB" id="A0A7X0H2U0"/>
<evidence type="ECO:0000256" key="3">
    <source>
        <dbReference type="ARBA" id="ARBA00022801"/>
    </source>
</evidence>
<dbReference type="Gene3D" id="3.30.2010.10">
    <property type="entry name" value="Metalloproteases ('zincins'), catalytic domain"/>
    <property type="match status" value="1"/>
</dbReference>
<dbReference type="InterPro" id="IPR001915">
    <property type="entry name" value="Peptidase_M48"/>
</dbReference>
<feature type="domain" description="Peptidase M48" evidence="8">
    <location>
        <begin position="55"/>
        <end position="132"/>
    </location>
</feature>
<comment type="similarity">
    <text evidence="6">Belongs to the peptidase M48 family.</text>
</comment>
<evidence type="ECO:0000256" key="6">
    <source>
        <dbReference type="RuleBase" id="RU003983"/>
    </source>
</evidence>
<accession>A0A7X0H2U0</accession>
<sequence length="198" mass="20817">MSPRFSMFKMLGLPVAVCVVVSMVGCGMTPAASNTTAVRQLVRDHGGWSHQPAHQAQAEALLASLAPCLGESTDFTPRIRVIATSAPVAYAVAPCDVLVSEGLLDWATPDQVRAAVAHELGHLIEAEDGVVSALLGQPGMECPEARADHLGVGLLDAAGFDSSAMATLLSDLANHPTTRQAVQLHLEHRHGLLTQHTH</sequence>
<name>A0A7X0H2U0_9BACT</name>
<gene>
    <name evidence="9" type="ORF">HNQ40_000049</name>
</gene>
<dbReference type="EMBL" id="JACHGY010000001">
    <property type="protein sequence ID" value="MBB6428243.1"/>
    <property type="molecule type" value="Genomic_DNA"/>
</dbReference>
<dbReference type="Pfam" id="PF01435">
    <property type="entry name" value="Peptidase_M48"/>
    <property type="match status" value="1"/>
</dbReference>
<feature type="chain" id="PRO_5031098623" evidence="7">
    <location>
        <begin position="32"/>
        <end position="198"/>
    </location>
</feature>
<dbReference type="GO" id="GO:0046872">
    <property type="term" value="F:metal ion binding"/>
    <property type="evidence" value="ECO:0007669"/>
    <property type="project" value="UniProtKB-KW"/>
</dbReference>
<dbReference type="PROSITE" id="PS51257">
    <property type="entry name" value="PROKAR_LIPOPROTEIN"/>
    <property type="match status" value="1"/>
</dbReference>
<dbReference type="GO" id="GO:0004222">
    <property type="term" value="F:metalloendopeptidase activity"/>
    <property type="evidence" value="ECO:0007669"/>
    <property type="project" value="InterPro"/>
</dbReference>
<reference evidence="9 10" key="1">
    <citation type="submission" date="2020-08" db="EMBL/GenBank/DDBJ databases">
        <title>Genomic Encyclopedia of Type Strains, Phase IV (KMG-IV): sequencing the most valuable type-strain genomes for metagenomic binning, comparative biology and taxonomic classification.</title>
        <authorList>
            <person name="Goeker M."/>
        </authorList>
    </citation>
    <scope>NUCLEOTIDE SEQUENCE [LARGE SCALE GENOMIC DNA]</scope>
    <source>
        <strain evidence="9 10">DSM 103725</strain>
    </source>
</reference>
<keyword evidence="2" id="KW-0479">Metal-binding</keyword>
<dbReference type="Proteomes" id="UP000541810">
    <property type="component" value="Unassembled WGS sequence"/>
</dbReference>
<keyword evidence="4 6" id="KW-0862">Zinc</keyword>
<keyword evidence="7" id="KW-0732">Signal</keyword>
<keyword evidence="10" id="KW-1185">Reference proteome</keyword>
<evidence type="ECO:0000256" key="7">
    <source>
        <dbReference type="SAM" id="SignalP"/>
    </source>
</evidence>
<comment type="cofactor">
    <cofactor evidence="6">
        <name>Zn(2+)</name>
        <dbReference type="ChEBI" id="CHEBI:29105"/>
    </cofactor>
    <text evidence="6">Binds 1 zinc ion per subunit.</text>
</comment>
<evidence type="ECO:0000256" key="1">
    <source>
        <dbReference type="ARBA" id="ARBA00022670"/>
    </source>
</evidence>
<proteinExistence type="inferred from homology"/>
<evidence type="ECO:0000313" key="10">
    <source>
        <dbReference type="Proteomes" id="UP000541810"/>
    </source>
</evidence>
<keyword evidence="5 6" id="KW-0482">Metalloprotease</keyword>
<evidence type="ECO:0000259" key="8">
    <source>
        <dbReference type="Pfam" id="PF01435"/>
    </source>
</evidence>
<protein>
    <submittedName>
        <fullName evidence="9">Putative Zn-dependent protease</fullName>
    </submittedName>
</protein>
<organism evidence="9 10">
    <name type="scientific">Algisphaera agarilytica</name>
    <dbReference type="NCBI Taxonomy" id="1385975"/>
    <lineage>
        <taxon>Bacteria</taxon>
        <taxon>Pseudomonadati</taxon>
        <taxon>Planctomycetota</taxon>
        <taxon>Phycisphaerae</taxon>
        <taxon>Phycisphaerales</taxon>
        <taxon>Phycisphaeraceae</taxon>
        <taxon>Algisphaera</taxon>
    </lineage>
</organism>
<feature type="signal peptide" evidence="7">
    <location>
        <begin position="1"/>
        <end position="31"/>
    </location>
</feature>
<keyword evidence="3 6" id="KW-0378">Hydrolase</keyword>
<comment type="caution">
    <text evidence="9">The sequence shown here is derived from an EMBL/GenBank/DDBJ whole genome shotgun (WGS) entry which is preliminary data.</text>
</comment>
<keyword evidence="1 6" id="KW-0645">Protease</keyword>
<evidence type="ECO:0000313" key="9">
    <source>
        <dbReference type="EMBL" id="MBB6428243.1"/>
    </source>
</evidence>